<reference evidence="3 4" key="1">
    <citation type="submission" date="2020-03" db="EMBL/GenBank/DDBJ databases">
        <title>WGS of actinomycetes isolated from Thailand.</title>
        <authorList>
            <person name="Thawai C."/>
        </authorList>
    </citation>
    <scope>NUCLEOTIDE SEQUENCE [LARGE SCALE GENOMIC DNA]</scope>
    <source>
        <strain evidence="3 4">PRB2-1</strain>
    </source>
</reference>
<proteinExistence type="predicted"/>
<evidence type="ECO:0000313" key="4">
    <source>
        <dbReference type="Proteomes" id="UP000734511"/>
    </source>
</evidence>
<sequence length="310" mass="29848">MGSLRNPVGPLPSSIYWRRRVVASALVLVIAALVIWAVTRGSGGGGHGNGASGPTGSHTPIGTITAGPTPSGTHISGRPGGRDTAPSDSDGGTGDGTSAGDTGSAAGDTAGSAAGDTAGSTAGSTAGDDSGATAGSGSDGGTSSGTSAGTGTSGSGGAGTSAGSGPSGDQVPAGSTLPNCSPGTVSLALTSDQNTYADGQTPVLRLRATNSGSVTCKLDFGPRSAVFTVTKNPEGSHVWASNDCPANASPYLLQVPAHGSTTYTLNWSAKTSSPQCGSPRNTPAGYGNYLAQVSLAGYGTKSVPFRLSQD</sequence>
<dbReference type="Proteomes" id="UP000734511">
    <property type="component" value="Unassembled WGS sequence"/>
</dbReference>
<dbReference type="EMBL" id="JAATEJ010000036">
    <property type="protein sequence ID" value="NJP47880.1"/>
    <property type="molecule type" value="Genomic_DNA"/>
</dbReference>
<keyword evidence="2" id="KW-0812">Transmembrane</keyword>
<organism evidence="3 4">
    <name type="scientific">Actinacidiphila epipremni</name>
    <dbReference type="NCBI Taxonomy" id="2053013"/>
    <lineage>
        <taxon>Bacteria</taxon>
        <taxon>Bacillati</taxon>
        <taxon>Actinomycetota</taxon>
        <taxon>Actinomycetes</taxon>
        <taxon>Kitasatosporales</taxon>
        <taxon>Streptomycetaceae</taxon>
        <taxon>Actinacidiphila</taxon>
    </lineage>
</organism>
<evidence type="ECO:0008006" key="5">
    <source>
        <dbReference type="Google" id="ProtNLM"/>
    </source>
</evidence>
<feature type="compositionally biased region" description="Low complexity" evidence="1">
    <location>
        <begin position="98"/>
        <end position="136"/>
    </location>
</feature>
<keyword evidence="2" id="KW-1133">Transmembrane helix</keyword>
<gene>
    <name evidence="3" type="ORF">HCN08_31420</name>
</gene>
<protein>
    <recommendedName>
        <fullName evidence="5">DUF4232 domain-containing protein</fullName>
    </recommendedName>
</protein>
<feature type="compositionally biased region" description="Gly residues" evidence="1">
    <location>
        <begin position="151"/>
        <end position="166"/>
    </location>
</feature>
<comment type="caution">
    <text evidence="3">The sequence shown here is derived from an EMBL/GenBank/DDBJ whole genome shotgun (WGS) entry which is preliminary data.</text>
</comment>
<dbReference type="RefSeq" id="WP_167986711.1">
    <property type="nucleotide sequence ID" value="NZ_JAATEJ010000036.1"/>
</dbReference>
<keyword evidence="2" id="KW-0472">Membrane</keyword>
<feature type="compositionally biased region" description="Low complexity" evidence="1">
    <location>
        <begin position="54"/>
        <end position="73"/>
    </location>
</feature>
<feature type="compositionally biased region" description="Gly residues" evidence="1">
    <location>
        <begin position="44"/>
        <end position="53"/>
    </location>
</feature>
<feature type="region of interest" description="Disordered" evidence="1">
    <location>
        <begin position="44"/>
        <end position="179"/>
    </location>
</feature>
<evidence type="ECO:0000256" key="1">
    <source>
        <dbReference type="SAM" id="MobiDB-lite"/>
    </source>
</evidence>
<keyword evidence="4" id="KW-1185">Reference proteome</keyword>
<accession>A0ABX0ZY33</accession>
<name>A0ABX0ZY33_9ACTN</name>
<evidence type="ECO:0000256" key="2">
    <source>
        <dbReference type="SAM" id="Phobius"/>
    </source>
</evidence>
<feature type="transmembrane region" description="Helical" evidence="2">
    <location>
        <begin position="21"/>
        <end position="39"/>
    </location>
</feature>
<evidence type="ECO:0000313" key="3">
    <source>
        <dbReference type="EMBL" id="NJP47880.1"/>
    </source>
</evidence>